<organism evidence="8 9">
    <name type="scientific">Dolosigranulum pigrum</name>
    <dbReference type="NCBI Taxonomy" id="29394"/>
    <lineage>
        <taxon>Bacteria</taxon>
        <taxon>Bacillati</taxon>
        <taxon>Bacillota</taxon>
        <taxon>Bacilli</taxon>
        <taxon>Lactobacillales</taxon>
        <taxon>Carnobacteriaceae</taxon>
        <taxon>Dolosigranulum</taxon>
    </lineage>
</organism>
<dbReference type="Pfam" id="PF13538">
    <property type="entry name" value="UvrD_C_2"/>
    <property type="match status" value="1"/>
</dbReference>
<dbReference type="InterPro" id="IPR006345">
    <property type="entry name" value="RecD2"/>
</dbReference>
<keyword evidence="1 3" id="KW-0547">Nucleotide-binding</keyword>
<dbReference type="Gene3D" id="3.40.50.300">
    <property type="entry name" value="P-loop containing nucleotide triphosphate hydrolases"/>
    <property type="match status" value="2"/>
</dbReference>
<keyword evidence="3" id="KW-0378">Hydrolase</keyword>
<keyword evidence="3" id="KW-0413">Isomerase</keyword>
<reference evidence="8 9" key="1">
    <citation type="submission" date="2017-03" db="EMBL/GenBank/DDBJ databases">
        <title>wgs assembly of Dolosigranulum pigrum KPL CDC strains.</title>
        <authorList>
            <person name="Brugger S.D."/>
            <person name="Pettigrew M."/>
            <person name="Kong Y."/>
            <person name="Lemon K.P."/>
        </authorList>
    </citation>
    <scope>NUCLEOTIDE SEQUENCE [LARGE SCALE GENOMIC DNA]</scope>
    <source>
        <strain evidence="8 9">KPL1931_CDC4294-98</strain>
    </source>
</reference>
<dbReference type="RefSeq" id="WP_112789946.1">
    <property type="nucleotide sequence ID" value="NZ_NAQV01000009.1"/>
</dbReference>
<feature type="domain" description="UvrD-like helicase C-terminal" evidence="4">
    <location>
        <begin position="669"/>
        <end position="716"/>
    </location>
</feature>
<evidence type="ECO:0000259" key="7">
    <source>
        <dbReference type="Pfam" id="PF23139"/>
    </source>
</evidence>
<protein>
    <recommendedName>
        <fullName evidence="3">ATP-dependent RecD2 DNA helicase</fullName>
        <ecNumber evidence="3">5.6.2.3</ecNumber>
    </recommendedName>
    <alternativeName>
        <fullName evidence="3">DNA 5'-3' helicase subunit RecD2</fullName>
    </alternativeName>
</protein>
<dbReference type="InterPro" id="IPR027417">
    <property type="entry name" value="P-loop_NTPase"/>
</dbReference>
<evidence type="ECO:0000256" key="1">
    <source>
        <dbReference type="ARBA" id="ARBA00022741"/>
    </source>
</evidence>
<dbReference type="Pfam" id="PF18335">
    <property type="entry name" value="SH3_13"/>
    <property type="match status" value="1"/>
</dbReference>
<dbReference type="GO" id="GO:0003677">
    <property type="term" value="F:DNA binding"/>
    <property type="evidence" value="ECO:0007669"/>
    <property type="project" value="UniProtKB-UniRule"/>
</dbReference>
<dbReference type="SUPFAM" id="SSF52540">
    <property type="entry name" value="P-loop containing nucleoside triphosphate hydrolases"/>
    <property type="match status" value="2"/>
</dbReference>
<dbReference type="Pfam" id="PF23139">
    <property type="entry name" value="OB_YrrC"/>
    <property type="match status" value="1"/>
</dbReference>
<dbReference type="Pfam" id="PF13604">
    <property type="entry name" value="AAA_30"/>
    <property type="match status" value="1"/>
</dbReference>
<evidence type="ECO:0000259" key="4">
    <source>
        <dbReference type="Pfam" id="PF13538"/>
    </source>
</evidence>
<dbReference type="EC" id="5.6.2.3" evidence="3"/>
<dbReference type="GO" id="GO:0017116">
    <property type="term" value="F:single-stranded DNA helicase activity"/>
    <property type="evidence" value="ECO:0007669"/>
    <property type="project" value="TreeGrafter"/>
</dbReference>
<dbReference type="GO" id="GO:0009338">
    <property type="term" value="C:exodeoxyribonuclease V complex"/>
    <property type="evidence" value="ECO:0007669"/>
    <property type="project" value="TreeGrafter"/>
</dbReference>
<comment type="catalytic activity">
    <reaction evidence="3">
        <text>ATP + H2O = ADP + phosphate + H(+)</text>
        <dbReference type="Rhea" id="RHEA:13065"/>
        <dbReference type="ChEBI" id="CHEBI:15377"/>
        <dbReference type="ChEBI" id="CHEBI:15378"/>
        <dbReference type="ChEBI" id="CHEBI:30616"/>
        <dbReference type="ChEBI" id="CHEBI:43474"/>
        <dbReference type="ChEBI" id="CHEBI:456216"/>
        <dbReference type="EC" id="5.6.2.3"/>
    </reaction>
</comment>
<dbReference type="HAMAP" id="MF_01488">
    <property type="entry name" value="RecD2"/>
    <property type="match status" value="1"/>
</dbReference>
<dbReference type="InterPro" id="IPR029493">
    <property type="entry name" value="RecD2-like_HHH"/>
</dbReference>
<dbReference type="AlphaFoldDB" id="A0A328KU48"/>
<evidence type="ECO:0000256" key="3">
    <source>
        <dbReference type="HAMAP-Rule" id="MF_01488"/>
    </source>
</evidence>
<sequence length="802" mass="89576">MELYVKGDVKAIFFSNPSNFYKVMLVGIEETNLDYDDDEIVVVGNVGRIQEGQSYEFYGTLVDHPKYGIQLKVDRYKVQQPSSKEAIIQYLSSSRFKGIGQVTAERIVDTLGLDCLDRILADKEVLKQVPRLNQAKRDTIAEVITAERGLQQVILKLNEYGITNQLAYKIYAMYRDETLEQLQTNPYQLAVDIEGIGFNKADHIASELEISEEAPSRIQAAIYFVLYNQCLSGGHTYLEAEQLLTETLDTLESSRPYIIEPHLVEENLVALVESQAIIADEARFYVPSLFAAEWGIVQSIEHLLSRQPVQNNFSEQVISQHIEKVQASLGIQYGESQRQAIHTALNESVFILTGGPGTGKTTVLDGIVTIFSQLHDLSLDPNDYTDDHFPVLMAAPTGRAAKQMAEATGLPASTIHRLLGLGVDREERESSYEAAELKGQLLIIDEMSMVDTWLANQLFKSIPAGMQVILVGDKDQLPSVGPGQVLRDLIDSGQVPQVELIDIYRQGDESSIIPLAHSIKQGRLPVDFTDPKNDRSFLACGPHNARQLIEKVVKRALAKGYSVEDIQVLAPMYRGDAGIDKLNQSLQAIFNPKTPEQKEVSFIDKVYRVGDKVLHLVNEAELGIFNGDIGYIVGIIPKQESELNTDELVIDFDGNEVSYPRSEWTKITLAYCCSIHKAQGSEYKMVILPLVGAFHRMLRKDLLYTAVTRASQFLILCGQRKAYEQCVATDNLHRQTTLKSFLLTDTEQAATIQSTIEHSEDLSLTEHPPEDTAEQWRLTPQLIRSGRIDPMIGMEGLTPSNV</sequence>
<dbReference type="CDD" id="cd17933">
    <property type="entry name" value="DEXSc_RecD-like"/>
    <property type="match status" value="1"/>
</dbReference>
<evidence type="ECO:0000259" key="5">
    <source>
        <dbReference type="Pfam" id="PF14490"/>
    </source>
</evidence>
<dbReference type="InterPro" id="IPR055446">
    <property type="entry name" value="RecD2_N_OB"/>
</dbReference>
<dbReference type="GO" id="GO:0005524">
    <property type="term" value="F:ATP binding"/>
    <property type="evidence" value="ECO:0007669"/>
    <property type="project" value="UniProtKB-UniRule"/>
</dbReference>
<gene>
    <name evidence="3" type="primary">recD2</name>
    <name evidence="8" type="ORF">B8A44_03525</name>
</gene>
<feature type="binding site" evidence="3">
    <location>
        <begin position="357"/>
        <end position="361"/>
    </location>
    <ligand>
        <name>ATP</name>
        <dbReference type="ChEBI" id="CHEBI:30616"/>
    </ligand>
</feature>
<dbReference type="Gene3D" id="2.30.30.940">
    <property type="match status" value="1"/>
</dbReference>
<dbReference type="Gene3D" id="1.10.10.2220">
    <property type="match status" value="1"/>
</dbReference>
<dbReference type="PANTHER" id="PTHR43788">
    <property type="entry name" value="DNA2/NAM7 HELICASE FAMILY MEMBER"/>
    <property type="match status" value="1"/>
</dbReference>
<dbReference type="InterPro" id="IPR027785">
    <property type="entry name" value="UvrD-like_helicase_C"/>
</dbReference>
<evidence type="ECO:0000256" key="2">
    <source>
        <dbReference type="ARBA" id="ARBA00022840"/>
    </source>
</evidence>
<dbReference type="CDD" id="cd18809">
    <property type="entry name" value="SF1_C_RecD"/>
    <property type="match status" value="1"/>
</dbReference>
<dbReference type="NCBIfam" id="TIGR01448">
    <property type="entry name" value="recD_rel"/>
    <property type="match status" value="1"/>
</dbReference>
<feature type="domain" description="ATP-dependent RecD2 DNA helicase OB-fold" evidence="7">
    <location>
        <begin position="4"/>
        <end position="81"/>
    </location>
</feature>
<comment type="caution">
    <text evidence="8">The sequence shown here is derived from an EMBL/GenBank/DDBJ whole genome shotgun (WGS) entry which is preliminary data.</text>
</comment>
<dbReference type="EMBL" id="NAQV01000009">
    <property type="protein sequence ID" value="RAN64150.1"/>
    <property type="molecule type" value="Genomic_DNA"/>
</dbReference>
<feature type="domain" description="ATP-dependent RecD2 DNA helicase SH3" evidence="6">
    <location>
        <begin position="582"/>
        <end position="652"/>
    </location>
</feature>
<accession>A0A328KU48</accession>
<dbReference type="GO" id="GO:0006310">
    <property type="term" value="P:DNA recombination"/>
    <property type="evidence" value="ECO:0007669"/>
    <property type="project" value="InterPro"/>
</dbReference>
<evidence type="ECO:0000259" key="6">
    <source>
        <dbReference type="Pfam" id="PF18335"/>
    </source>
</evidence>
<keyword evidence="3" id="KW-0347">Helicase</keyword>
<feature type="domain" description="ATP-dependent RecD2 DNA helicase-like helix-hairpin-helix" evidence="5">
    <location>
        <begin position="147"/>
        <end position="237"/>
    </location>
</feature>
<evidence type="ECO:0000313" key="8">
    <source>
        <dbReference type="EMBL" id="RAN64150.1"/>
    </source>
</evidence>
<dbReference type="InterPro" id="IPR041451">
    <property type="entry name" value="RecD2_SH13"/>
</dbReference>
<evidence type="ECO:0000313" key="9">
    <source>
        <dbReference type="Proteomes" id="UP000249099"/>
    </source>
</evidence>
<dbReference type="GO" id="GO:0016887">
    <property type="term" value="F:ATP hydrolysis activity"/>
    <property type="evidence" value="ECO:0007669"/>
    <property type="project" value="RHEA"/>
</dbReference>
<proteinExistence type="inferred from homology"/>
<comment type="similarity">
    <text evidence="3">Belongs to the RecD family. RecD2 subfamily.</text>
</comment>
<dbReference type="Pfam" id="PF14490">
    <property type="entry name" value="HHH_RecD2"/>
    <property type="match status" value="1"/>
</dbReference>
<comment type="function">
    <text evidence="3">DNA-dependent ATPase and ATP-dependent 5'-3' DNA helicase. Has no activity on blunt DNA or DNA with 3'-overhangs, requires at least 10 bases of 5'-ssDNA for helicase activity.</text>
</comment>
<dbReference type="InterPro" id="IPR050534">
    <property type="entry name" value="Coronavir_polyprotein_1ab"/>
</dbReference>
<keyword evidence="3" id="KW-0238">DNA-binding</keyword>
<keyword evidence="2 3" id="KW-0067">ATP-binding</keyword>
<name>A0A328KU48_9LACT</name>
<dbReference type="Proteomes" id="UP000249099">
    <property type="component" value="Unassembled WGS sequence"/>
</dbReference>
<dbReference type="PANTHER" id="PTHR43788:SF6">
    <property type="entry name" value="DNA HELICASE B"/>
    <property type="match status" value="1"/>
</dbReference>
<dbReference type="GO" id="GO:0043139">
    <property type="term" value="F:5'-3' DNA helicase activity"/>
    <property type="evidence" value="ECO:0007669"/>
    <property type="project" value="UniProtKB-UniRule"/>
</dbReference>